<keyword evidence="2" id="KW-1185">Reference proteome</keyword>
<name>A0A0B0PZR9_GOSAR</name>
<gene>
    <name evidence="1" type="ORF">F383_14329</name>
</gene>
<dbReference type="EMBL" id="KN458267">
    <property type="protein sequence ID" value="KHG30580.1"/>
    <property type="molecule type" value="Genomic_DNA"/>
</dbReference>
<dbReference type="AlphaFoldDB" id="A0A0B0PZR9"/>
<evidence type="ECO:0000313" key="1">
    <source>
        <dbReference type="EMBL" id="KHG30580.1"/>
    </source>
</evidence>
<proteinExistence type="predicted"/>
<accession>A0A0B0PZR9</accession>
<evidence type="ECO:0000313" key="2">
    <source>
        <dbReference type="Proteomes" id="UP000032142"/>
    </source>
</evidence>
<sequence>MEKPWLGFFKLPSSIVSPF</sequence>
<dbReference type="Proteomes" id="UP000032142">
    <property type="component" value="Unassembled WGS sequence"/>
</dbReference>
<organism evidence="1 2">
    <name type="scientific">Gossypium arboreum</name>
    <name type="common">Tree cotton</name>
    <name type="synonym">Gossypium nanking</name>
    <dbReference type="NCBI Taxonomy" id="29729"/>
    <lineage>
        <taxon>Eukaryota</taxon>
        <taxon>Viridiplantae</taxon>
        <taxon>Streptophyta</taxon>
        <taxon>Embryophyta</taxon>
        <taxon>Tracheophyta</taxon>
        <taxon>Spermatophyta</taxon>
        <taxon>Magnoliopsida</taxon>
        <taxon>eudicotyledons</taxon>
        <taxon>Gunneridae</taxon>
        <taxon>Pentapetalae</taxon>
        <taxon>rosids</taxon>
        <taxon>malvids</taxon>
        <taxon>Malvales</taxon>
        <taxon>Malvaceae</taxon>
        <taxon>Malvoideae</taxon>
        <taxon>Gossypium</taxon>
    </lineage>
</organism>
<protein>
    <submittedName>
        <fullName evidence="1">Uncharacterized protein</fullName>
    </submittedName>
</protein>
<reference evidence="2" key="1">
    <citation type="submission" date="2014-09" db="EMBL/GenBank/DDBJ databases">
        <authorList>
            <person name="Mudge J."/>
            <person name="Ramaraj T."/>
            <person name="Lindquist I.E."/>
            <person name="Bharti A.K."/>
            <person name="Sundararajan A."/>
            <person name="Cameron C.T."/>
            <person name="Woodward J.E."/>
            <person name="May G.D."/>
            <person name="Brubaker C."/>
            <person name="Broadhvest J."/>
            <person name="Wilkins T.A."/>
        </authorList>
    </citation>
    <scope>NUCLEOTIDE SEQUENCE</scope>
    <source>
        <strain evidence="2">cv. AKA8401</strain>
    </source>
</reference>